<dbReference type="Proteomes" id="UP001596111">
    <property type="component" value="Unassembled WGS sequence"/>
</dbReference>
<keyword evidence="2 6" id="KW-0255">Endonuclease</keyword>
<dbReference type="PIRSF" id="PIRSF018267">
    <property type="entry name" value="VSR_endonuc"/>
    <property type="match status" value="1"/>
</dbReference>
<evidence type="ECO:0000256" key="2">
    <source>
        <dbReference type="ARBA" id="ARBA00022759"/>
    </source>
</evidence>
<evidence type="ECO:0000256" key="5">
    <source>
        <dbReference type="ARBA" id="ARBA00023204"/>
    </source>
</evidence>
<keyword evidence="4 6" id="KW-0378">Hydrolase</keyword>
<dbReference type="InterPro" id="IPR011335">
    <property type="entry name" value="Restrct_endonuc-II-like"/>
</dbReference>
<comment type="caution">
    <text evidence="7">The sequence shown here is derived from an EMBL/GenBank/DDBJ whole genome shotgun (WGS) entry which is preliminary data.</text>
</comment>
<dbReference type="Gene3D" id="3.40.960.10">
    <property type="entry name" value="VSR Endonuclease"/>
    <property type="match status" value="1"/>
</dbReference>
<evidence type="ECO:0000256" key="6">
    <source>
        <dbReference type="PIRNR" id="PIRNR018267"/>
    </source>
</evidence>
<comment type="similarity">
    <text evidence="6">Belongs to the vsr family.</text>
</comment>
<evidence type="ECO:0000256" key="1">
    <source>
        <dbReference type="ARBA" id="ARBA00022722"/>
    </source>
</evidence>
<dbReference type="CDD" id="cd00221">
    <property type="entry name" value="Vsr"/>
    <property type="match status" value="1"/>
</dbReference>
<dbReference type="NCBIfam" id="TIGR00632">
    <property type="entry name" value="vsr"/>
    <property type="match status" value="1"/>
</dbReference>
<keyword evidence="3 6" id="KW-0227">DNA damage</keyword>
<evidence type="ECO:0000256" key="3">
    <source>
        <dbReference type="ARBA" id="ARBA00022763"/>
    </source>
</evidence>
<keyword evidence="5 6" id="KW-0234">DNA repair</keyword>
<accession>A0ABW0SVD3</accession>
<gene>
    <name evidence="7" type="ORF">ACFPPB_07555</name>
</gene>
<dbReference type="EMBL" id="JBHSNG010000006">
    <property type="protein sequence ID" value="MFC5580966.1"/>
    <property type="molecule type" value="Genomic_DNA"/>
</dbReference>
<evidence type="ECO:0000256" key="4">
    <source>
        <dbReference type="ARBA" id="ARBA00022801"/>
    </source>
</evidence>
<dbReference type="SUPFAM" id="SSF52980">
    <property type="entry name" value="Restriction endonuclease-like"/>
    <property type="match status" value="1"/>
</dbReference>
<organism evidence="7 8">
    <name type="scientific">Rhodanobacter terrae</name>
    <dbReference type="NCBI Taxonomy" id="418647"/>
    <lineage>
        <taxon>Bacteria</taxon>
        <taxon>Pseudomonadati</taxon>
        <taxon>Pseudomonadota</taxon>
        <taxon>Gammaproteobacteria</taxon>
        <taxon>Lysobacterales</taxon>
        <taxon>Rhodanobacteraceae</taxon>
        <taxon>Rhodanobacter</taxon>
    </lineage>
</organism>
<dbReference type="EC" id="3.1.-.-" evidence="6"/>
<sequence>MDTVSPETRSRIMAAVRTRHTAPERIVRSLIHGLGLRFVLHDRRLVGTPDIVLPRHRAVIFVHGCFWHGHECSRGKLPNTRREFWSEKIEANRRRDRHAVRRLRREGWRVMMVWECETKEPTRLMRRLKKFFA</sequence>
<dbReference type="RefSeq" id="WP_377325955.1">
    <property type="nucleotide sequence ID" value="NZ_JBHSNG010000006.1"/>
</dbReference>
<comment type="function">
    <text evidence="6">May nick specific sequences that contain T:G mispairs resulting from m5C-deamination.</text>
</comment>
<evidence type="ECO:0000313" key="7">
    <source>
        <dbReference type="EMBL" id="MFC5580966.1"/>
    </source>
</evidence>
<name>A0ABW0SVD3_9GAMM</name>
<dbReference type="GO" id="GO:0004519">
    <property type="term" value="F:endonuclease activity"/>
    <property type="evidence" value="ECO:0007669"/>
    <property type="project" value="UniProtKB-KW"/>
</dbReference>
<evidence type="ECO:0000313" key="8">
    <source>
        <dbReference type="Proteomes" id="UP001596111"/>
    </source>
</evidence>
<keyword evidence="8" id="KW-1185">Reference proteome</keyword>
<protein>
    <recommendedName>
        <fullName evidence="6">Very short patch repair endonuclease</fullName>
        <ecNumber evidence="6">3.1.-.-</ecNumber>
    </recommendedName>
</protein>
<keyword evidence="1 6" id="KW-0540">Nuclease</keyword>
<reference evidence="8" key="1">
    <citation type="journal article" date="2019" name="Int. J. Syst. Evol. Microbiol.">
        <title>The Global Catalogue of Microorganisms (GCM) 10K type strain sequencing project: providing services to taxonomists for standard genome sequencing and annotation.</title>
        <authorList>
            <consortium name="The Broad Institute Genomics Platform"/>
            <consortium name="The Broad Institute Genome Sequencing Center for Infectious Disease"/>
            <person name="Wu L."/>
            <person name="Ma J."/>
        </authorList>
    </citation>
    <scope>NUCLEOTIDE SEQUENCE [LARGE SCALE GENOMIC DNA]</scope>
    <source>
        <strain evidence="8">CGMCC 1.13587</strain>
    </source>
</reference>
<dbReference type="InterPro" id="IPR004603">
    <property type="entry name" value="DNA_mismatch_endonuc_vsr"/>
</dbReference>
<dbReference type="Pfam" id="PF03852">
    <property type="entry name" value="Vsr"/>
    <property type="match status" value="1"/>
</dbReference>
<proteinExistence type="inferred from homology"/>